<evidence type="ECO:0000256" key="4">
    <source>
        <dbReference type="ARBA" id="ARBA00022598"/>
    </source>
</evidence>
<dbReference type="Gene3D" id="3.90.190.20">
    <property type="entry name" value="Mur ligase, C-terminal domain"/>
    <property type="match status" value="1"/>
</dbReference>
<keyword evidence="3" id="KW-0963">Cytoplasm</keyword>
<evidence type="ECO:0000259" key="8">
    <source>
        <dbReference type="Pfam" id="PF08245"/>
    </source>
</evidence>
<evidence type="ECO:0000256" key="3">
    <source>
        <dbReference type="ARBA" id="ARBA00022490"/>
    </source>
</evidence>
<reference evidence="9" key="1">
    <citation type="journal article" date="2021" name="Proc. Natl. Acad. Sci. U.S.A.">
        <title>A Catalog of Tens of Thousands of Viruses from Human Metagenomes Reveals Hidden Associations with Chronic Diseases.</title>
        <authorList>
            <person name="Tisza M.J."/>
            <person name="Buck C.B."/>
        </authorList>
    </citation>
    <scope>NUCLEOTIDE SEQUENCE</scope>
    <source>
        <strain evidence="9">CtBLh2</strain>
    </source>
</reference>
<keyword evidence="5" id="KW-0547">Nucleotide-binding</keyword>
<dbReference type="Pfam" id="PF21799">
    <property type="entry name" value="MurD-like_N"/>
    <property type="match status" value="1"/>
</dbReference>
<comment type="subcellular location">
    <subcellularLocation>
        <location evidence="1">Cytoplasm</location>
    </subcellularLocation>
</comment>
<name>A0A8S5S2Y4_9CAUD</name>
<keyword evidence="6" id="KW-0067">ATP-binding</keyword>
<evidence type="ECO:0000259" key="7">
    <source>
        <dbReference type="Pfam" id="PF02875"/>
    </source>
</evidence>
<dbReference type="GO" id="GO:0008764">
    <property type="term" value="F:UDP-N-acetylmuramoylalanine-D-glutamate ligase activity"/>
    <property type="evidence" value="ECO:0007669"/>
    <property type="project" value="UniProtKB-EC"/>
</dbReference>
<dbReference type="SUPFAM" id="SSF53244">
    <property type="entry name" value="MurD-like peptide ligases, peptide-binding domain"/>
    <property type="match status" value="1"/>
</dbReference>
<sequence>MKRIVVLGGGISGYGSAILAKKKGFDVFLSDSGHIADRFRERLDEWEVLYEEGGHTEERILAASEVIKSPGIPETAPIVRRIREAGIPVISEIEFAGRYIGRARCICVTGSNGKTTTTSLIYRILRDAGMNVALGGNIGESFAYSVATGEYDWYVLELSSFQLDGMYRFRAHIGVLTNITPDHLDRYDHCFQNYVDAKMRITQNMTSRDFFIYSGDDEVIWQQLPKYDFRMKQLPFAARNAVASGAGDAFLCDGSFTAAVGRTSVEIDTAKLRIKGLHNAYNAMAAALAALAAGVSPDVVRQSLYGFEPVEHRLEPVAEKGGVLWINDSKATNVDSVYYALESMTRPVVWIAGGTDKGNDYAPLKEFARHKVHTLVCMGLDNAKLVREFTGVVPEVISTASLDEALTACKAAARPGDAVLLSPACASFDLFRNYEQRGELFKAWVNEKA</sequence>
<dbReference type="GO" id="GO:0051301">
    <property type="term" value="P:cell division"/>
    <property type="evidence" value="ECO:0007669"/>
    <property type="project" value="InterPro"/>
</dbReference>
<evidence type="ECO:0000313" key="9">
    <source>
        <dbReference type="EMBL" id="DAF45305.1"/>
    </source>
</evidence>
<evidence type="ECO:0000256" key="5">
    <source>
        <dbReference type="ARBA" id="ARBA00022741"/>
    </source>
</evidence>
<evidence type="ECO:0000256" key="6">
    <source>
        <dbReference type="ARBA" id="ARBA00022840"/>
    </source>
</evidence>
<organism evidence="9">
    <name type="scientific">Siphoviridae sp. ctBLh2</name>
    <dbReference type="NCBI Taxonomy" id="2827803"/>
    <lineage>
        <taxon>Viruses</taxon>
        <taxon>Duplodnaviria</taxon>
        <taxon>Heunggongvirae</taxon>
        <taxon>Uroviricota</taxon>
        <taxon>Caudoviricetes</taxon>
    </lineage>
</organism>
<dbReference type="InterPro" id="IPR036615">
    <property type="entry name" value="Mur_ligase_C_dom_sf"/>
</dbReference>
<proteinExistence type="inferred from homology"/>
<dbReference type="InterPro" id="IPR036565">
    <property type="entry name" value="Mur-like_cat_sf"/>
</dbReference>
<protein>
    <submittedName>
        <fullName evidence="9">UDP-N-acetylmuramoylalanine-D-glutamate ligase</fullName>
    </submittedName>
</protein>
<dbReference type="InterPro" id="IPR013221">
    <property type="entry name" value="Mur_ligase_cen"/>
</dbReference>
<keyword evidence="4 9" id="KW-0436">Ligase</keyword>
<dbReference type="Pfam" id="PF08245">
    <property type="entry name" value="Mur_ligase_M"/>
    <property type="match status" value="1"/>
</dbReference>
<dbReference type="Gene3D" id="3.40.50.720">
    <property type="entry name" value="NAD(P)-binding Rossmann-like Domain"/>
    <property type="match status" value="1"/>
</dbReference>
<dbReference type="NCBIfam" id="TIGR01087">
    <property type="entry name" value="murD"/>
    <property type="match status" value="1"/>
</dbReference>
<dbReference type="SUPFAM" id="SSF53623">
    <property type="entry name" value="MurD-like peptide ligases, catalytic domain"/>
    <property type="match status" value="1"/>
</dbReference>
<dbReference type="PANTHER" id="PTHR43692">
    <property type="entry name" value="UDP-N-ACETYLMURAMOYLALANINE--D-GLUTAMATE LIGASE"/>
    <property type="match status" value="1"/>
</dbReference>
<dbReference type="Gene3D" id="3.40.1190.10">
    <property type="entry name" value="Mur-like, catalytic domain"/>
    <property type="match status" value="1"/>
</dbReference>
<dbReference type="GO" id="GO:0005524">
    <property type="term" value="F:ATP binding"/>
    <property type="evidence" value="ECO:0007669"/>
    <property type="project" value="UniProtKB-KW"/>
</dbReference>
<dbReference type="HAMAP" id="MF_00639">
    <property type="entry name" value="MurD"/>
    <property type="match status" value="1"/>
</dbReference>
<feature type="domain" description="Mur ligase C-terminal" evidence="7">
    <location>
        <begin position="312"/>
        <end position="425"/>
    </location>
</feature>
<evidence type="ECO:0000256" key="2">
    <source>
        <dbReference type="ARBA" id="ARBA00004752"/>
    </source>
</evidence>
<accession>A0A8S5S2Y4</accession>
<evidence type="ECO:0000256" key="1">
    <source>
        <dbReference type="ARBA" id="ARBA00004496"/>
    </source>
</evidence>
<comment type="pathway">
    <text evidence="2">Cell wall biogenesis; peptidoglycan biosynthesis.</text>
</comment>
<dbReference type="InterPro" id="IPR005762">
    <property type="entry name" value="MurD"/>
</dbReference>
<dbReference type="PANTHER" id="PTHR43692:SF1">
    <property type="entry name" value="UDP-N-ACETYLMURAMOYLALANINE--D-GLUTAMATE LIGASE"/>
    <property type="match status" value="1"/>
</dbReference>
<dbReference type="InterPro" id="IPR004101">
    <property type="entry name" value="Mur_ligase_C"/>
</dbReference>
<dbReference type="EMBL" id="BK032514">
    <property type="protein sequence ID" value="DAF45305.1"/>
    <property type="molecule type" value="Genomic_DNA"/>
</dbReference>
<dbReference type="SUPFAM" id="SSF51984">
    <property type="entry name" value="MurCD N-terminal domain"/>
    <property type="match status" value="1"/>
</dbReference>
<dbReference type="Pfam" id="PF02875">
    <property type="entry name" value="Mur_ligase_C"/>
    <property type="match status" value="1"/>
</dbReference>
<feature type="domain" description="Mur ligase central" evidence="8">
    <location>
        <begin position="108"/>
        <end position="290"/>
    </location>
</feature>